<reference evidence="1 2" key="2">
    <citation type="journal article" date="2012" name="Eukaryot. Cell">
        <title>Genome update of Botrytis cinerea strains B05.10 and T4.</title>
        <authorList>
            <person name="Staats M."/>
            <person name="van Kan J.A."/>
        </authorList>
    </citation>
    <scope>NUCLEOTIDE SEQUENCE [LARGE SCALE GENOMIC DNA]</scope>
    <source>
        <strain evidence="1 2">B05.10</strain>
    </source>
</reference>
<evidence type="ECO:0000313" key="1">
    <source>
        <dbReference type="EMBL" id="ATZ54136.1"/>
    </source>
</evidence>
<sequence length="166" mass="18771">MSQTCKNRSRYNGRRAVLDMVMVRFHVLPPNNILFSSIHLFVDVIVRHLDLGLSSLSLQRAFDYQASLTPPRKVVPLHVYSSMAGWQLDRENMLEFCVENCGQVQQHHLILAIWMALLASNDSYLKSAAGIIMTLDSVRYSSDTISGKYDESYGKKKSGNVFALKS</sequence>
<organism evidence="1 2">
    <name type="scientific">Botryotinia fuckeliana (strain B05.10)</name>
    <name type="common">Noble rot fungus</name>
    <name type="synonym">Botrytis cinerea</name>
    <dbReference type="NCBI Taxonomy" id="332648"/>
    <lineage>
        <taxon>Eukaryota</taxon>
        <taxon>Fungi</taxon>
        <taxon>Dikarya</taxon>
        <taxon>Ascomycota</taxon>
        <taxon>Pezizomycotina</taxon>
        <taxon>Leotiomycetes</taxon>
        <taxon>Helotiales</taxon>
        <taxon>Sclerotiniaceae</taxon>
        <taxon>Botrytis</taxon>
    </lineage>
</organism>
<dbReference type="GeneID" id="36394557"/>
<reference evidence="1 2" key="1">
    <citation type="journal article" date="2011" name="PLoS Genet.">
        <title>Genomic analysis of the necrotrophic fungal pathogens Sclerotinia sclerotiorum and Botrytis cinerea.</title>
        <authorList>
            <person name="Amselem J."/>
            <person name="Cuomo C.A."/>
            <person name="van Kan J.A."/>
            <person name="Viaud M."/>
            <person name="Benito E.P."/>
            <person name="Couloux A."/>
            <person name="Coutinho P.M."/>
            <person name="de Vries R.P."/>
            <person name="Dyer P.S."/>
            <person name="Fillinger S."/>
            <person name="Fournier E."/>
            <person name="Gout L."/>
            <person name="Hahn M."/>
            <person name="Kohn L."/>
            <person name="Lapalu N."/>
            <person name="Plummer K.M."/>
            <person name="Pradier J.M."/>
            <person name="Quevillon E."/>
            <person name="Sharon A."/>
            <person name="Simon A."/>
            <person name="ten Have A."/>
            <person name="Tudzynski B."/>
            <person name="Tudzynski P."/>
            <person name="Wincker P."/>
            <person name="Andrew M."/>
            <person name="Anthouard V."/>
            <person name="Beever R.E."/>
            <person name="Beffa R."/>
            <person name="Benoit I."/>
            <person name="Bouzid O."/>
            <person name="Brault B."/>
            <person name="Chen Z."/>
            <person name="Choquer M."/>
            <person name="Collemare J."/>
            <person name="Cotton P."/>
            <person name="Danchin E.G."/>
            <person name="Da Silva C."/>
            <person name="Gautier A."/>
            <person name="Giraud C."/>
            <person name="Giraud T."/>
            <person name="Gonzalez C."/>
            <person name="Grossetete S."/>
            <person name="Guldener U."/>
            <person name="Henrissat B."/>
            <person name="Howlett B.J."/>
            <person name="Kodira C."/>
            <person name="Kretschmer M."/>
            <person name="Lappartient A."/>
            <person name="Leroch M."/>
            <person name="Levis C."/>
            <person name="Mauceli E."/>
            <person name="Neuveglise C."/>
            <person name="Oeser B."/>
            <person name="Pearson M."/>
            <person name="Poulain J."/>
            <person name="Poussereau N."/>
            <person name="Quesneville H."/>
            <person name="Rascle C."/>
            <person name="Schumacher J."/>
            <person name="Segurens B."/>
            <person name="Sexton A."/>
            <person name="Silva E."/>
            <person name="Sirven C."/>
            <person name="Soanes D.M."/>
            <person name="Talbot N.J."/>
            <person name="Templeton M."/>
            <person name="Yandava C."/>
            <person name="Yarden O."/>
            <person name="Zeng Q."/>
            <person name="Rollins J.A."/>
            <person name="Lebrun M.H."/>
            <person name="Dickman M."/>
        </authorList>
    </citation>
    <scope>NUCLEOTIDE SEQUENCE [LARGE SCALE GENOMIC DNA]</scope>
    <source>
        <strain evidence="1 2">B05.10</strain>
    </source>
</reference>
<dbReference type="EMBL" id="CP009814">
    <property type="protein sequence ID" value="ATZ54136.1"/>
    <property type="molecule type" value="Genomic_DNA"/>
</dbReference>
<proteinExistence type="predicted"/>
<protein>
    <submittedName>
        <fullName evidence="1">Uncharacterized protein</fullName>
    </submittedName>
</protein>
<dbReference type="VEuPathDB" id="FungiDB:Bcin10g01560"/>
<dbReference type="RefSeq" id="XP_024551248.1">
    <property type="nucleotide sequence ID" value="XM_024695454.1"/>
</dbReference>
<accession>A0A384JU68</accession>
<evidence type="ECO:0000313" key="2">
    <source>
        <dbReference type="Proteomes" id="UP000001798"/>
    </source>
</evidence>
<gene>
    <name evidence="1" type="ORF">BCIN_10g01560</name>
</gene>
<dbReference type="KEGG" id="bfu:BCIN_10g01560"/>
<dbReference type="Proteomes" id="UP000001798">
    <property type="component" value="Chromosome 10"/>
</dbReference>
<name>A0A384JU68_BOTFB</name>
<keyword evidence="2" id="KW-1185">Reference proteome</keyword>
<dbReference type="AlphaFoldDB" id="A0A384JU68"/>
<reference evidence="1 2" key="3">
    <citation type="journal article" date="2017" name="Mol. Plant Pathol.">
        <title>A gapless genome sequence of the fungus Botrytis cinerea.</title>
        <authorList>
            <person name="Van Kan J.A."/>
            <person name="Stassen J.H."/>
            <person name="Mosbach A."/>
            <person name="Van Der Lee T.A."/>
            <person name="Faino L."/>
            <person name="Farmer A.D."/>
            <person name="Papasotiriou D.G."/>
            <person name="Zhou S."/>
            <person name="Seidl M.F."/>
            <person name="Cottam E."/>
            <person name="Edel D."/>
            <person name="Hahn M."/>
            <person name="Schwartz D.C."/>
            <person name="Dietrich R.A."/>
            <person name="Widdison S."/>
            <person name="Scalliet G."/>
        </authorList>
    </citation>
    <scope>NUCLEOTIDE SEQUENCE [LARGE SCALE GENOMIC DNA]</scope>
    <source>
        <strain evidence="1 2">B05.10</strain>
    </source>
</reference>